<dbReference type="GO" id="GO:0003676">
    <property type="term" value="F:nucleic acid binding"/>
    <property type="evidence" value="ECO:0007669"/>
    <property type="project" value="InterPro"/>
</dbReference>
<dbReference type="GO" id="GO:0016301">
    <property type="term" value="F:kinase activity"/>
    <property type="evidence" value="ECO:0007669"/>
    <property type="project" value="UniProtKB-KW"/>
</dbReference>
<reference evidence="4 5" key="1">
    <citation type="submission" date="2019-08" db="EMBL/GenBank/DDBJ databases">
        <title>Draft genome sequences of two oriental melons (Cucumis melo L. var makuwa).</title>
        <authorList>
            <person name="Kwon S.-Y."/>
        </authorList>
    </citation>
    <scope>NUCLEOTIDE SEQUENCE [LARGE SCALE GENOMIC DNA]</scope>
    <source>
        <strain evidence="5">cv. Chang Bougi</strain>
        <tissue evidence="4">Leaf</tissue>
    </source>
</reference>
<dbReference type="EMBL" id="SSTD01003480">
    <property type="protein sequence ID" value="TYK26307.1"/>
    <property type="molecule type" value="Genomic_DNA"/>
</dbReference>
<sequence>MLGTNWACTNDEVGPTCRESGDNQTGGRPEELGSFLPLELEGVDVILGMQWLHSLGVIKMDSCSLKMDRRNMTMMFHIRGHKVILRGDPSLTKARVSLKSMMKKSWSSFDLAETWMWFLMTLIYSRNLEEHLQHLDLLLEILRENELYANTKKCNFAKQERVEYLGHIILGKGVEVDPKKIRAIEEWPAPTNLLKLGAFKWAKEVQGAFAKLINAMMTLPILSILALPDFILPFKIEIDASGYGIGAVLIQAKRLIAYFSHTLSLRDRAKPVDERELIAVVLAVQGWRPYLLERKIPPTVHLNHLTVPALVDLIVIKEEVKNDPRLSEFIAELEKEEEGVPDAVWDDISMDFIDGLPKAAGFDVILVVVDRLSKYAHFLKIKHPYTAKSVAEVFVKEVVRLHWYPRSIVSNQNKQLKERDVALGALREHLRIAQERMKKYADLKRRCGISGEHKEVHQLTPYISENHEWVAGPEEILWEAIMFFIMPCLFALHLSLPRLDLQPSTFSLTSPSSTFMPRPPLTRVISDKKTFLIEFDSFSRDSHVQLTGSTSSEAFSLSHPLMDHGNFQFFTTKPLPSDPSDLPKYPPCKEFDVKLRDEEARRRRAPISVAREHEAAYKFPRESKAIPAPHANAELHASIQKKQVQQNPTSVSEKYNHEEDGGSGFCIEPRKEAMQMQPTGLGSSQNMNGNQGDNQRGSSVGAKGAELRKQRSFMQHGAGQLSRYSNSVAVRGGSRFDCGGESSANSHWPEECFNVSYNHFNGGESSEKHEWSRHLLGRPKSSYKMDDQSSGKESMSYAPKKRIHYSGPLMPPGGNLEEMLKEHEKQIQHAVRKARIDKAKTKKTHDDKGQMEALLYHMRNGN</sequence>
<dbReference type="InterPro" id="IPR043502">
    <property type="entry name" value="DNA/RNA_pol_sf"/>
</dbReference>
<keyword evidence="1" id="KW-0511">Multifunctional enzyme</keyword>
<feature type="compositionally biased region" description="Polar residues" evidence="2">
    <location>
        <begin position="640"/>
        <end position="653"/>
    </location>
</feature>
<dbReference type="Gene3D" id="3.10.20.370">
    <property type="match status" value="1"/>
</dbReference>
<dbReference type="InterPro" id="IPR043128">
    <property type="entry name" value="Rev_trsase/Diguanyl_cyclase"/>
</dbReference>
<evidence type="ECO:0000259" key="3">
    <source>
        <dbReference type="Pfam" id="PF17919"/>
    </source>
</evidence>
<dbReference type="SUPFAM" id="SSF53098">
    <property type="entry name" value="Ribonuclease H-like"/>
    <property type="match status" value="1"/>
</dbReference>
<dbReference type="InterPro" id="IPR050951">
    <property type="entry name" value="Retrovirus_Pol_polyprotein"/>
</dbReference>
<dbReference type="Proteomes" id="UP000321947">
    <property type="component" value="Unassembled WGS sequence"/>
</dbReference>
<keyword evidence="4" id="KW-0418">Kinase</keyword>
<dbReference type="Gene3D" id="3.30.420.10">
    <property type="entry name" value="Ribonuclease H-like superfamily/Ribonuclease H"/>
    <property type="match status" value="1"/>
</dbReference>
<dbReference type="SUPFAM" id="SSF56672">
    <property type="entry name" value="DNA/RNA polymerases"/>
    <property type="match status" value="1"/>
</dbReference>
<feature type="compositionally biased region" description="Polar residues" evidence="2">
    <location>
        <begin position="676"/>
        <end position="698"/>
    </location>
</feature>
<dbReference type="Pfam" id="PF17919">
    <property type="entry name" value="RT_RNaseH_2"/>
    <property type="match status" value="1"/>
</dbReference>
<dbReference type="InterPro" id="IPR012337">
    <property type="entry name" value="RNaseH-like_sf"/>
</dbReference>
<evidence type="ECO:0000256" key="1">
    <source>
        <dbReference type="ARBA" id="ARBA00023268"/>
    </source>
</evidence>
<organism evidence="4 5">
    <name type="scientific">Cucumis melo var. makuwa</name>
    <name type="common">Oriental melon</name>
    <dbReference type="NCBI Taxonomy" id="1194695"/>
    <lineage>
        <taxon>Eukaryota</taxon>
        <taxon>Viridiplantae</taxon>
        <taxon>Streptophyta</taxon>
        <taxon>Embryophyta</taxon>
        <taxon>Tracheophyta</taxon>
        <taxon>Spermatophyta</taxon>
        <taxon>Magnoliopsida</taxon>
        <taxon>eudicotyledons</taxon>
        <taxon>Gunneridae</taxon>
        <taxon>Pentapetalae</taxon>
        <taxon>rosids</taxon>
        <taxon>fabids</taxon>
        <taxon>Cucurbitales</taxon>
        <taxon>Cucurbitaceae</taxon>
        <taxon>Benincaseae</taxon>
        <taxon>Cucumis</taxon>
    </lineage>
</organism>
<name>A0A5D3DRK9_CUCMM</name>
<dbReference type="InterPro" id="IPR041577">
    <property type="entry name" value="RT_RNaseH_2"/>
</dbReference>
<proteinExistence type="predicted"/>
<comment type="caution">
    <text evidence="4">The sequence shown here is derived from an EMBL/GenBank/DDBJ whole genome shotgun (WGS) entry which is preliminary data.</text>
</comment>
<keyword evidence="4" id="KW-0808">Transferase</keyword>
<evidence type="ECO:0000313" key="4">
    <source>
        <dbReference type="EMBL" id="TYK26307.1"/>
    </source>
</evidence>
<protein>
    <submittedName>
        <fullName evidence="4">Putative serine/threonine-protein kinase</fullName>
    </submittedName>
</protein>
<dbReference type="PANTHER" id="PTHR37984">
    <property type="entry name" value="PROTEIN CBG26694"/>
    <property type="match status" value="1"/>
</dbReference>
<feature type="region of interest" description="Disordered" evidence="2">
    <location>
        <begin position="639"/>
        <end position="704"/>
    </location>
</feature>
<evidence type="ECO:0000256" key="2">
    <source>
        <dbReference type="SAM" id="MobiDB-lite"/>
    </source>
</evidence>
<dbReference type="InterPro" id="IPR036397">
    <property type="entry name" value="RNaseH_sf"/>
</dbReference>
<dbReference type="AlphaFoldDB" id="A0A5D3DRK9"/>
<dbReference type="PANTHER" id="PTHR37984:SF5">
    <property type="entry name" value="PROTEIN NYNRIN-LIKE"/>
    <property type="match status" value="1"/>
</dbReference>
<evidence type="ECO:0000313" key="5">
    <source>
        <dbReference type="Proteomes" id="UP000321947"/>
    </source>
</evidence>
<accession>A0A5D3DRK9</accession>
<dbReference type="Gene3D" id="3.30.70.270">
    <property type="match status" value="1"/>
</dbReference>
<feature type="domain" description="Reverse transcriptase/retrotransposon-derived protein RNase H-like" evidence="3">
    <location>
        <begin position="201"/>
        <end position="296"/>
    </location>
</feature>
<gene>
    <name evidence="4" type="ORF">E5676_scaffold14G00850</name>
</gene>